<dbReference type="GO" id="GO:0051321">
    <property type="term" value="P:meiotic cell cycle"/>
    <property type="evidence" value="ECO:0007669"/>
    <property type="project" value="TreeGrafter"/>
</dbReference>
<accession>A0A1G4H247</accession>
<dbReference type="InterPro" id="IPR007259">
    <property type="entry name" value="GCP"/>
</dbReference>
<feature type="compositionally biased region" description="Basic and acidic residues" evidence="5">
    <location>
        <begin position="1261"/>
        <end position="1281"/>
    </location>
</feature>
<evidence type="ECO:0000256" key="5">
    <source>
        <dbReference type="SAM" id="MobiDB-lite"/>
    </source>
</evidence>
<dbReference type="GO" id="GO:0031122">
    <property type="term" value="P:cytoplasmic microtubule organization"/>
    <property type="evidence" value="ECO:0007669"/>
    <property type="project" value="TreeGrafter"/>
</dbReference>
<dbReference type="GO" id="GO:0043015">
    <property type="term" value="F:gamma-tubulin binding"/>
    <property type="evidence" value="ECO:0007669"/>
    <property type="project" value="InterPro"/>
</dbReference>
<evidence type="ECO:0000256" key="3">
    <source>
        <dbReference type="ARBA" id="ARBA00022701"/>
    </source>
</evidence>
<keyword evidence="4" id="KW-0206">Cytoskeleton</keyword>
<feature type="region of interest" description="Disordered" evidence="5">
    <location>
        <begin position="413"/>
        <end position="433"/>
    </location>
</feature>
<dbReference type="GO" id="GO:0000922">
    <property type="term" value="C:spindle pole"/>
    <property type="evidence" value="ECO:0007669"/>
    <property type="project" value="InterPro"/>
</dbReference>
<dbReference type="EMBL" id="LT615250">
    <property type="protein sequence ID" value="SCO68916.1"/>
    <property type="molecule type" value="Genomic_DNA"/>
</dbReference>
<organism evidence="6 7">
    <name type="scientific">Plasmodium vivax</name>
    <name type="common">malaria parasite P. vivax</name>
    <dbReference type="NCBI Taxonomy" id="5855"/>
    <lineage>
        <taxon>Eukaryota</taxon>
        <taxon>Sar</taxon>
        <taxon>Alveolata</taxon>
        <taxon>Apicomplexa</taxon>
        <taxon>Aconoidasida</taxon>
        <taxon>Haemosporida</taxon>
        <taxon>Plasmodiidae</taxon>
        <taxon>Plasmodium</taxon>
        <taxon>Plasmodium (Plasmodium)</taxon>
    </lineage>
</organism>
<proteinExistence type="predicted"/>
<feature type="region of interest" description="Disordered" evidence="5">
    <location>
        <begin position="1255"/>
        <end position="1293"/>
    </location>
</feature>
<evidence type="ECO:0000313" key="6">
    <source>
        <dbReference type="EMBL" id="SCO68916.1"/>
    </source>
</evidence>
<evidence type="ECO:0008006" key="8">
    <source>
        <dbReference type="Google" id="ProtNLM"/>
    </source>
</evidence>
<evidence type="ECO:0000313" key="7">
    <source>
        <dbReference type="Proteomes" id="UP000196402"/>
    </source>
</evidence>
<feature type="region of interest" description="Disordered" evidence="5">
    <location>
        <begin position="313"/>
        <end position="336"/>
    </location>
</feature>
<dbReference type="VEuPathDB" id="PlasmoDB:PVPAM_120058800"/>
<dbReference type="GO" id="GO:0051225">
    <property type="term" value="P:spindle assembly"/>
    <property type="evidence" value="ECO:0007669"/>
    <property type="project" value="TreeGrafter"/>
</dbReference>
<protein>
    <recommendedName>
        <fullName evidence="8">Gamma-tubulin complex component</fullName>
    </recommendedName>
</protein>
<dbReference type="InterPro" id="IPR042241">
    <property type="entry name" value="GCP_C_sf"/>
</dbReference>
<name>A0A1G4H247_PLAVI</name>
<feature type="region of interest" description="Disordered" evidence="5">
    <location>
        <begin position="658"/>
        <end position="677"/>
    </location>
</feature>
<sequence>MTSTYITEIRKKQRDYLSCLFSKFEKYSNEKVLTNLINKSLNEIALYPFQDVSDNEVIDDVNEYINELTINAEYKRKKIFKHLCEIFLNDNFYVYDKKDRYELKFVILKLLFLIGESKTSEGTQHIDHLYGKYFHKKEAEEVAPPLNINEQNALNDIHSFNLQEETKYLKELYDTDDEITRLSSLSGEGDIQIDDPQKEESLQYGHPSDVYNQLANYQEQPSGYSGADPSSSHFHEAQYTQYVDSYMKNKNDLTYENVVKKISQCVYEYPHYEDLGGRWRRRERTSLQSSQSVGCLDNVSSYDHEGEHAYNVNVGTKAGRRHPHRRISTRSSSTTSDEDILATLKMRKNKSKGASLPRRPREQYFFSNINLFDEEHHESEGNDASIIYETEIYNLHNVFVSDTGQERHEEAPGEIIGRKGHPGGNALDDNSSGCRYTQWRGPSRYAHRSNEGEAPQTDGLQNECNIVVADKGNIIKAGTATRGRKNKRKGTFYVSEIFIIKEILMMLSLNCPIKFKEDFFTNFSDFLFNHVMDKNKIKEDFLFYINIERREKGEGSAPHAGVTQYRAVISQMMNVKQYHLRRRAFKNYVKKIKKVSIKLFYLNIFFFLVEKFRYFFFFLPYNLRDIFNHIIHIREHLSCGDGKNSLSLLFEQMSLTGRKGSTQGSTQHSTQRSSHGSSNVYYPGNFLQCFIDSLKCIYSEWICVVEILYNYHILLVMKQYNIAPVRDEQILDFLNRMDRIRVMDYLRVDHFVNWKRRKRVRQPHGKAYTPGEITPFEELHLLEEAKADASCHPRRNRWDSAKRLLDEQKIASFRSLSLIHLQVIMSKYLYVWNNLYDYVDFMLSYLLYNIGVDDYTHFNALYDNAKKFCTCYDMTVLYWRNCQIVNNKSLEKIFRFLLNGLNVYYSKHISNWIKKGKIDDAFNEFFVYSQDRGDEGPFANHMLFVKKQGEFVLCPEFFNSFVFFLISLGNNIRLYMKISHEKEVDYVDYYLKGGQEPRRMTRHAGGDYQAGLDEVGLADECSGGCDGEYSDESDGQRDWQRAWQRAWQRGWQRDWQRDWQLDDERADQSNAAAPPRYRPKRLHKNTLNYYYNIESLRHAQNTSLDIISAILTTRPNEENLLPYFNKTILALNVSYDLYIKKFLEEEFFHLFLQSNRIFLDSLMKYSYLLEYFCCLRSLVFLEIADFIAPFFEFIFKEVSIPLIDERNMNTTFRQCVVQNVNSPTANVDGSNSCASFLHKRFVLLHMNILMQKNSHRKKGKGEKMFEMKQGDDPTGAERDGLHYPNGEAHPGEEKRQVEITAENGEVPINVSPYAWNCTHPGDPPPVGKVPAQFAKKGTVLSYPSGKGQRSGKYEEAQWKIEPSICKQLTQNFYKEEIITSILKRFYFTLRENKMYNNNIRVISYRNLLIETRGSGSSFVSFLFDSKCLEKYSTIFSFFLEIKKSLHVLNLVHIFYKYLRTKKSEQYECVEVIVTSLCLLKYKTFFFLNTLYTYYQWILSFSWNQFISTLLKSKSLYQIKHSHQLYLNFLIETMLVPIRTRHDELHNFYINDEHRKNVLLQEYESKKIAFNPPRDKNDQGETKMDSYNLWGSSTVALEQNSNCHSGGRFSQVAHNTDKYRCERKRSDGAGATAWDNPTANSLLQGSPNKQFLLNELFSNNLLNLLSIPSQIYDILLKLSKLFNVSFDLNFDNSYDMTFQSELEMEDDAQDEEDDPDEDDEEEIMNVKKGLINRAKHTVTEGGKRMYPKNGQAKSDGKNPADRGHILFSIKSYIKNLADIFDIHYLEFVMKLNVISLNVDQNSFFGPNRDSRLFNHILRLDKSVLRKVAILQCLLSFHSFSADPADATHS</sequence>
<feature type="compositionally biased region" description="Basic residues" evidence="5">
    <location>
        <begin position="318"/>
        <end position="328"/>
    </location>
</feature>
<dbReference type="VEuPathDB" id="PlasmoDB:PVP01_1253600"/>
<reference evidence="6 7" key="1">
    <citation type="submission" date="2016-07" db="EMBL/GenBank/DDBJ databases">
        <authorList>
            <consortium name="Pathogen Informatics"/>
        </authorList>
    </citation>
    <scope>NUCLEOTIDE SEQUENCE [LARGE SCALE GENOMIC DNA]</scope>
</reference>
<dbReference type="eggNOG" id="ENOG502TN8I">
    <property type="taxonomic scope" value="Eukaryota"/>
</dbReference>
<dbReference type="PANTHER" id="PTHR19302">
    <property type="entry name" value="GAMMA TUBULIN COMPLEX PROTEIN"/>
    <property type="match status" value="1"/>
</dbReference>
<evidence type="ECO:0000256" key="1">
    <source>
        <dbReference type="ARBA" id="ARBA00004245"/>
    </source>
</evidence>
<keyword evidence="2" id="KW-0963">Cytoplasm</keyword>
<gene>
    <name evidence="6" type="ORF">PVT01_120057800</name>
</gene>
<keyword evidence="3" id="KW-0493">Microtubule</keyword>
<dbReference type="PANTHER" id="PTHR19302:SF14">
    <property type="entry name" value="GAMMA-TUBULIN COMPLEX COMPONENT 3"/>
    <property type="match status" value="1"/>
</dbReference>
<dbReference type="GO" id="GO:0007020">
    <property type="term" value="P:microtubule nucleation"/>
    <property type="evidence" value="ECO:0007669"/>
    <property type="project" value="InterPro"/>
</dbReference>
<dbReference type="VEuPathDB" id="PlasmoDB:PVW1_120068400"/>
<comment type="subcellular location">
    <subcellularLocation>
        <location evidence="1">Cytoplasm</location>
        <location evidence="1">Cytoskeleton</location>
    </subcellularLocation>
</comment>
<dbReference type="Proteomes" id="UP000196402">
    <property type="component" value="Chromosome 12"/>
</dbReference>
<dbReference type="GO" id="GO:0051011">
    <property type="term" value="F:microtubule minus-end binding"/>
    <property type="evidence" value="ECO:0007669"/>
    <property type="project" value="TreeGrafter"/>
</dbReference>
<dbReference type="VEuPathDB" id="PlasmoDB:PVX_117810"/>
<dbReference type="GO" id="GO:0005874">
    <property type="term" value="C:microtubule"/>
    <property type="evidence" value="ECO:0007669"/>
    <property type="project" value="UniProtKB-KW"/>
</dbReference>
<evidence type="ECO:0000256" key="2">
    <source>
        <dbReference type="ARBA" id="ARBA00022490"/>
    </source>
</evidence>
<dbReference type="Gene3D" id="1.20.120.1900">
    <property type="entry name" value="Gamma-tubulin complex, C-terminal domain"/>
    <property type="match status" value="1"/>
</dbReference>
<dbReference type="GO" id="GO:0000930">
    <property type="term" value="C:gamma-tubulin complex"/>
    <property type="evidence" value="ECO:0007669"/>
    <property type="project" value="TreeGrafter"/>
</dbReference>
<dbReference type="GO" id="GO:0000278">
    <property type="term" value="P:mitotic cell cycle"/>
    <property type="evidence" value="ECO:0007669"/>
    <property type="project" value="TreeGrafter"/>
</dbReference>
<evidence type="ECO:0000256" key="4">
    <source>
        <dbReference type="ARBA" id="ARBA00023212"/>
    </source>
</evidence>